<dbReference type="Gene3D" id="1.20.1330.10">
    <property type="entry name" value="f41 fragment of flagellin, N-terminal domain"/>
    <property type="match status" value="1"/>
</dbReference>
<dbReference type="Gene3D" id="3.30.70.2120">
    <property type="match status" value="1"/>
</dbReference>
<comment type="caution">
    <text evidence="7">The sequence shown here is derived from an EMBL/GenBank/DDBJ whole genome shotgun (WGS) entry which is preliminary data.</text>
</comment>
<protein>
    <recommendedName>
        <fullName evidence="4">Flagellin</fullName>
    </recommendedName>
</protein>
<comment type="similarity">
    <text evidence="1 4">Belongs to the bacterial flagellin family.</text>
</comment>
<dbReference type="GO" id="GO:0005198">
    <property type="term" value="F:structural molecule activity"/>
    <property type="evidence" value="ECO:0007669"/>
    <property type="project" value="UniProtKB-UniRule"/>
</dbReference>
<keyword evidence="3 4" id="KW-0975">Bacterial flagellum</keyword>
<proteinExistence type="inferred from homology"/>
<sequence>MFLHTNVAAQEATNTLFGVNKGLSRSFEQLSSGLRINKSSDDAAGLQISNRLSSQALGLNQAVANANSGQALTQVVDGSLGEVTRHLNSIRTLSIASQNGIYSKSDLASINQEVQGHLQEISRIAGTTSFAGEKLFDGSFVRDFTVSANGGQSIRVDLSLEGDGIGLSALGLSGFSVSESGQQSNAIGGDDVSGASAFSAGEVILNADDSPGEKRISISTDSGLTFIERAVQLIENQGVNAALISNTANEILGLNATSANLLTGDVTLDQASAELRVATPTGELQISSSLNSKVGQYNAQSAQQSESALSIIDNALEIIGNLRTDMGATSNRFSSALKSLSSTSVNIQRANAQITQSDFTSVTAEETRFSILQKANVSVLAMANQMPQNVLFLLN</sequence>
<dbReference type="RefSeq" id="WP_136780923.1">
    <property type="nucleotide sequence ID" value="NZ_SWCO01000001.1"/>
</dbReference>
<evidence type="ECO:0000256" key="1">
    <source>
        <dbReference type="ARBA" id="ARBA00005709"/>
    </source>
</evidence>
<feature type="domain" description="Flagellin N-terminal" evidence="5">
    <location>
        <begin position="5"/>
        <end position="139"/>
    </location>
</feature>
<dbReference type="PANTHER" id="PTHR42792:SF2">
    <property type="entry name" value="FLAGELLIN"/>
    <property type="match status" value="1"/>
</dbReference>
<dbReference type="InterPro" id="IPR001492">
    <property type="entry name" value="Flagellin"/>
</dbReference>
<dbReference type="Proteomes" id="UP000305471">
    <property type="component" value="Unassembled WGS sequence"/>
</dbReference>
<dbReference type="InterPro" id="IPR001029">
    <property type="entry name" value="Flagellin_N"/>
</dbReference>
<evidence type="ECO:0000256" key="2">
    <source>
        <dbReference type="ARBA" id="ARBA00022525"/>
    </source>
</evidence>
<name>A0A4U0ZRZ7_9ALTE</name>
<dbReference type="SUPFAM" id="SSF64518">
    <property type="entry name" value="Phase 1 flagellin"/>
    <property type="match status" value="1"/>
</dbReference>
<reference evidence="7 8" key="1">
    <citation type="submission" date="2019-04" db="EMBL/GenBank/DDBJ databases">
        <title>Alteromonas portus sp. nov., an alginate lyase-excreting marine bacterium.</title>
        <authorList>
            <person name="Huang H."/>
            <person name="Mo K."/>
            <person name="Bao S."/>
        </authorList>
    </citation>
    <scope>NUCLEOTIDE SEQUENCE [LARGE SCALE GENOMIC DNA]</scope>
    <source>
        <strain evidence="7 8">HB161718</strain>
    </source>
</reference>
<comment type="subcellular location">
    <subcellularLocation>
        <location evidence="4">Secreted</location>
    </subcellularLocation>
    <subcellularLocation>
        <location evidence="4">Bacterial flagellum</location>
    </subcellularLocation>
</comment>
<dbReference type="InterPro" id="IPR046358">
    <property type="entry name" value="Flagellin_C"/>
</dbReference>
<gene>
    <name evidence="7" type="ORF">E5672_03480</name>
</gene>
<evidence type="ECO:0000259" key="5">
    <source>
        <dbReference type="Pfam" id="PF00669"/>
    </source>
</evidence>
<dbReference type="GO" id="GO:0005576">
    <property type="term" value="C:extracellular region"/>
    <property type="evidence" value="ECO:0007669"/>
    <property type="project" value="UniProtKB-SubCell"/>
</dbReference>
<dbReference type="PRINTS" id="PR00207">
    <property type="entry name" value="FLAGELLIN"/>
</dbReference>
<dbReference type="Pfam" id="PF00700">
    <property type="entry name" value="Flagellin_C"/>
    <property type="match status" value="1"/>
</dbReference>
<dbReference type="GO" id="GO:0009288">
    <property type="term" value="C:bacterial-type flagellum"/>
    <property type="evidence" value="ECO:0007669"/>
    <property type="project" value="UniProtKB-SubCell"/>
</dbReference>
<dbReference type="Gene3D" id="6.10.10.10">
    <property type="entry name" value="Flagellar export chaperone, C-terminal domain"/>
    <property type="match status" value="1"/>
</dbReference>
<organism evidence="7 8">
    <name type="scientific">Alteromonas portus</name>
    <dbReference type="NCBI Taxonomy" id="2565549"/>
    <lineage>
        <taxon>Bacteria</taxon>
        <taxon>Pseudomonadati</taxon>
        <taxon>Pseudomonadota</taxon>
        <taxon>Gammaproteobacteria</taxon>
        <taxon>Alteromonadales</taxon>
        <taxon>Alteromonadaceae</taxon>
        <taxon>Alteromonas/Salinimonas group</taxon>
        <taxon>Alteromonas</taxon>
    </lineage>
</organism>
<dbReference type="AlphaFoldDB" id="A0A4U0ZRZ7"/>
<dbReference type="PANTHER" id="PTHR42792">
    <property type="entry name" value="FLAGELLIN"/>
    <property type="match status" value="1"/>
</dbReference>
<accession>A0A4U0ZRZ7</accession>
<comment type="function">
    <text evidence="4">Flagellin is the subunit protein which polymerizes to form the filaments of bacterial flagella.</text>
</comment>
<keyword evidence="8" id="KW-1185">Reference proteome</keyword>
<evidence type="ECO:0000256" key="3">
    <source>
        <dbReference type="ARBA" id="ARBA00023143"/>
    </source>
</evidence>
<dbReference type="InterPro" id="IPR042187">
    <property type="entry name" value="Flagellin_C_sub2"/>
</dbReference>
<feature type="domain" description="Flagellin C-terminal" evidence="6">
    <location>
        <begin position="309"/>
        <end position="394"/>
    </location>
</feature>
<evidence type="ECO:0000259" key="6">
    <source>
        <dbReference type="Pfam" id="PF00700"/>
    </source>
</evidence>
<keyword evidence="2 4" id="KW-0964">Secreted</keyword>
<dbReference type="OrthoDB" id="9796789at2"/>
<dbReference type="Pfam" id="PF00669">
    <property type="entry name" value="Flagellin_N"/>
    <property type="match status" value="1"/>
</dbReference>
<evidence type="ECO:0000313" key="8">
    <source>
        <dbReference type="Proteomes" id="UP000305471"/>
    </source>
</evidence>
<evidence type="ECO:0000256" key="4">
    <source>
        <dbReference type="RuleBase" id="RU362073"/>
    </source>
</evidence>
<evidence type="ECO:0000313" key="7">
    <source>
        <dbReference type="EMBL" id="TKB05161.1"/>
    </source>
</evidence>
<dbReference type="EMBL" id="SWCO01000001">
    <property type="protein sequence ID" value="TKB05161.1"/>
    <property type="molecule type" value="Genomic_DNA"/>
</dbReference>